<evidence type="ECO:0000313" key="2">
    <source>
        <dbReference type="Proteomes" id="UP000044602"/>
    </source>
</evidence>
<dbReference type="Gene3D" id="3.40.50.1000">
    <property type="entry name" value="HAD superfamily/HAD-like"/>
    <property type="match status" value="1"/>
</dbReference>
<organism evidence="1 2">
    <name type="scientific">Verticillium longisporum</name>
    <name type="common">Verticillium dahliae var. longisporum</name>
    <dbReference type="NCBI Taxonomy" id="100787"/>
    <lineage>
        <taxon>Eukaryota</taxon>
        <taxon>Fungi</taxon>
        <taxon>Dikarya</taxon>
        <taxon>Ascomycota</taxon>
        <taxon>Pezizomycotina</taxon>
        <taxon>Sordariomycetes</taxon>
        <taxon>Hypocreomycetidae</taxon>
        <taxon>Glomerellales</taxon>
        <taxon>Plectosphaerellaceae</taxon>
        <taxon>Verticillium</taxon>
    </lineage>
</organism>
<dbReference type="GO" id="GO:0006812">
    <property type="term" value="P:monoatomic cation transport"/>
    <property type="evidence" value="ECO:0007669"/>
    <property type="project" value="UniProtKB-ARBA"/>
</dbReference>
<dbReference type="Pfam" id="PF00702">
    <property type="entry name" value="Hydrolase"/>
    <property type="match status" value="1"/>
</dbReference>
<dbReference type="Gene3D" id="1.20.1110.10">
    <property type="entry name" value="Calcium-transporting ATPase, transmembrane domain"/>
    <property type="match status" value="1"/>
</dbReference>
<protein>
    <recommendedName>
        <fullName evidence="3">Cation-transporting P-type ATPase C-terminal domain-containing protein</fullName>
    </recommendedName>
</protein>
<dbReference type="AlphaFoldDB" id="A0A0G4MVF1"/>
<dbReference type="Proteomes" id="UP000044602">
    <property type="component" value="Unassembled WGS sequence"/>
</dbReference>
<dbReference type="InterPro" id="IPR036412">
    <property type="entry name" value="HAD-like_sf"/>
</dbReference>
<dbReference type="GO" id="GO:0005524">
    <property type="term" value="F:ATP binding"/>
    <property type="evidence" value="ECO:0007669"/>
    <property type="project" value="InterPro"/>
</dbReference>
<dbReference type="STRING" id="100787.A0A0G4MVF1"/>
<dbReference type="PANTHER" id="PTHR42861">
    <property type="entry name" value="CALCIUM-TRANSPORTING ATPASE"/>
    <property type="match status" value="1"/>
</dbReference>
<dbReference type="PRINTS" id="PR00119">
    <property type="entry name" value="CATATPASE"/>
</dbReference>
<dbReference type="NCBIfam" id="TIGR01494">
    <property type="entry name" value="ATPase_P-type"/>
    <property type="match status" value="1"/>
</dbReference>
<reference evidence="1 2" key="1">
    <citation type="submission" date="2015-05" db="EMBL/GenBank/DDBJ databases">
        <authorList>
            <person name="Wang D.B."/>
            <person name="Wang M."/>
        </authorList>
    </citation>
    <scope>NUCLEOTIDE SEQUENCE [LARGE SCALE GENOMIC DNA]</scope>
    <source>
        <strain evidence="1">VL1</strain>
    </source>
</reference>
<dbReference type="EMBL" id="CVQH01025194">
    <property type="protein sequence ID" value="CRK38000.1"/>
    <property type="molecule type" value="Genomic_DNA"/>
</dbReference>
<sequence length="120" mass="12970">MQHTNIFARTNPDHKLKIIRAFQSRGDIVAMTGDGVNDAPALKKADIGISMGLHGTDVAKEAADMILTDDDFSTILRAIEEGKGIFNNIQNFLTFQLSTSAATADPPSLFEGLIRVVLLV</sequence>
<name>A0A0G4MVF1_VERLO</name>
<dbReference type="PRINTS" id="PR00120">
    <property type="entry name" value="HATPASE"/>
</dbReference>
<evidence type="ECO:0000313" key="1">
    <source>
        <dbReference type="EMBL" id="CRK38000.1"/>
    </source>
</evidence>
<dbReference type="GO" id="GO:0016887">
    <property type="term" value="F:ATP hydrolysis activity"/>
    <property type="evidence" value="ECO:0007669"/>
    <property type="project" value="InterPro"/>
</dbReference>
<dbReference type="InterPro" id="IPR023214">
    <property type="entry name" value="HAD_sf"/>
</dbReference>
<gene>
    <name evidence="1" type="ORF">BN1708_007607</name>
</gene>
<evidence type="ECO:0008006" key="3">
    <source>
        <dbReference type="Google" id="ProtNLM"/>
    </source>
</evidence>
<dbReference type="InterPro" id="IPR001757">
    <property type="entry name" value="P_typ_ATPase"/>
</dbReference>
<accession>A0A0G4MVF1</accession>
<dbReference type="SUPFAM" id="SSF56784">
    <property type="entry name" value="HAD-like"/>
    <property type="match status" value="1"/>
</dbReference>
<keyword evidence="2" id="KW-1185">Reference proteome</keyword>
<dbReference type="GO" id="GO:0016020">
    <property type="term" value="C:membrane"/>
    <property type="evidence" value="ECO:0007669"/>
    <property type="project" value="InterPro"/>
</dbReference>
<proteinExistence type="predicted"/>